<dbReference type="Pfam" id="PF04825">
    <property type="entry name" value="Rad21_Rec8_N"/>
    <property type="match status" value="1"/>
</dbReference>
<evidence type="ECO:0000259" key="6">
    <source>
        <dbReference type="Pfam" id="PF04824"/>
    </source>
</evidence>
<sequence>MQYLLHQVPAPYYGDPMPRFSLYLSSQLSYGVVRVYHRQCDLLLEEMRNILERLHKLGKQMKIDLIQPEQQALLPDALTLMEMFDGAPDPFFGVMDVSPELPDPLRIPQICGILEAPTPPRFKRKRKDTNHVASPESITLREVEPITLPPIEQTGDIPEASMHDLEFLMSDLPLLEEETIPEPSIKDISKDFVGRDLPKEKEKEVRPKKAKEIPPEEMQYLLENEKEIETQADKQKEQLQEAERKRQLQLEENTLRERERKAETEREIHQKAEKEKEEQKEAEKLAELLKQAIEEIKRLKKSGADEEQIQAILKEIEQIKKQQKEMKQQWEAEKILEHSVDVTRKRDRERELPVSRLSPTSRLSVEGGPELDAPILLDELTEEPVVFFPDRAVKWHTVRRSKLIIDKETQIGAKKMQEQMQTSDIHTQSAVPVAIPRKSPTSLLQTPTYQYWMAPELSEMWTLCALLHPREYIQEREQVEESIIELEAVRAIAEPGASLMLSSEISLEVSEEERSRPILFTPEERRALSVQEERFLPMVSEMPELMVELPETEPISTDDVQRRLRPQIDRVGYTAFFSHVPQSVSSMAVSRFFFACLVLSTQQIICLEQSEPYGQILITPGPLYSQY</sequence>
<keyword evidence="4" id="KW-0539">Nucleus</keyword>
<dbReference type="PANTHER" id="PTHR12585:SF27">
    <property type="entry name" value="MEIOTIC RECOMBINATION PROTEIN REC8 HOMOLOG"/>
    <property type="match status" value="1"/>
</dbReference>
<dbReference type="Proteomes" id="UP000812440">
    <property type="component" value="Chromosome 1"/>
</dbReference>
<gene>
    <name evidence="8" type="ORF">GDO86_001543</name>
</gene>
<dbReference type="GO" id="GO:0030893">
    <property type="term" value="C:meiotic cohesin complex"/>
    <property type="evidence" value="ECO:0007669"/>
    <property type="project" value="TreeGrafter"/>
</dbReference>
<name>A0A8T2KD57_9PIPI</name>
<dbReference type="CDD" id="cd21794">
    <property type="entry name" value="Rad21_Rec8_M_Rec8"/>
    <property type="match status" value="1"/>
</dbReference>
<comment type="subcellular location">
    <subcellularLocation>
        <location evidence="1">Nucleus</location>
    </subcellularLocation>
</comment>
<feature type="region of interest" description="Disordered" evidence="5">
    <location>
        <begin position="344"/>
        <end position="365"/>
    </location>
</feature>
<evidence type="ECO:0000256" key="1">
    <source>
        <dbReference type="ARBA" id="ARBA00004123"/>
    </source>
</evidence>
<organism evidence="8 9">
    <name type="scientific">Hymenochirus boettgeri</name>
    <name type="common">Congo dwarf clawed frog</name>
    <dbReference type="NCBI Taxonomy" id="247094"/>
    <lineage>
        <taxon>Eukaryota</taxon>
        <taxon>Metazoa</taxon>
        <taxon>Chordata</taxon>
        <taxon>Craniata</taxon>
        <taxon>Vertebrata</taxon>
        <taxon>Euteleostomi</taxon>
        <taxon>Amphibia</taxon>
        <taxon>Batrachia</taxon>
        <taxon>Anura</taxon>
        <taxon>Pipoidea</taxon>
        <taxon>Pipidae</taxon>
        <taxon>Pipinae</taxon>
        <taxon>Hymenochirus</taxon>
    </lineage>
</organism>
<evidence type="ECO:0000256" key="2">
    <source>
        <dbReference type="ARBA" id="ARBA00009870"/>
    </source>
</evidence>
<dbReference type="GO" id="GO:0005634">
    <property type="term" value="C:nucleus"/>
    <property type="evidence" value="ECO:0007669"/>
    <property type="project" value="UniProtKB-SubCell"/>
</dbReference>
<dbReference type="InterPro" id="IPR023093">
    <property type="entry name" value="ScpA-like_C"/>
</dbReference>
<comment type="similarity">
    <text evidence="2">Belongs to the rad21 family.</text>
</comment>
<evidence type="ECO:0000256" key="4">
    <source>
        <dbReference type="ARBA" id="ARBA00023242"/>
    </source>
</evidence>
<dbReference type="OrthoDB" id="10071381at2759"/>
<dbReference type="GO" id="GO:0003682">
    <property type="term" value="F:chromatin binding"/>
    <property type="evidence" value="ECO:0007669"/>
    <property type="project" value="TreeGrafter"/>
</dbReference>
<evidence type="ECO:0008006" key="10">
    <source>
        <dbReference type="Google" id="ProtNLM"/>
    </source>
</evidence>
<keyword evidence="3" id="KW-0159">Chromosome partition</keyword>
<comment type="caution">
    <text evidence="8">The sequence shown here is derived from an EMBL/GenBank/DDBJ whole genome shotgun (WGS) entry which is preliminary data.</text>
</comment>
<dbReference type="EMBL" id="JAACNH010000001">
    <property type="protein sequence ID" value="KAG8455385.1"/>
    <property type="molecule type" value="Genomic_DNA"/>
</dbReference>
<dbReference type="PANTHER" id="PTHR12585">
    <property type="entry name" value="SCC1 / RAD21 FAMILY MEMBER"/>
    <property type="match status" value="1"/>
</dbReference>
<dbReference type="Gene3D" id="1.10.10.580">
    <property type="entry name" value="Structural maintenance of chromosome 1. Chain E"/>
    <property type="match status" value="1"/>
</dbReference>
<feature type="domain" description="Rad21/Rec8-like protein N-terminal" evidence="7">
    <location>
        <begin position="19"/>
        <end position="67"/>
    </location>
</feature>
<feature type="compositionally biased region" description="Basic and acidic residues" evidence="5">
    <location>
        <begin position="344"/>
        <end position="353"/>
    </location>
</feature>
<dbReference type="GO" id="GO:0007059">
    <property type="term" value="P:chromosome segregation"/>
    <property type="evidence" value="ECO:0007669"/>
    <property type="project" value="UniProtKB-KW"/>
</dbReference>
<evidence type="ECO:0000256" key="5">
    <source>
        <dbReference type="SAM" id="MobiDB-lite"/>
    </source>
</evidence>
<proteinExistence type="inferred from homology"/>
<protein>
    <recommendedName>
        <fullName evidence="10">Meiotic recombination protein REC8 homolog</fullName>
    </recommendedName>
</protein>
<keyword evidence="9" id="KW-1185">Reference proteome</keyword>
<evidence type="ECO:0000313" key="8">
    <source>
        <dbReference type="EMBL" id="KAG8455385.1"/>
    </source>
</evidence>
<feature type="region of interest" description="Disordered" evidence="5">
    <location>
        <begin position="231"/>
        <end position="279"/>
    </location>
</feature>
<evidence type="ECO:0000259" key="7">
    <source>
        <dbReference type="Pfam" id="PF04825"/>
    </source>
</evidence>
<dbReference type="SUPFAM" id="SSF46785">
    <property type="entry name" value="Winged helix' DNA-binding domain"/>
    <property type="match status" value="1"/>
</dbReference>
<accession>A0A8T2KD57</accession>
<dbReference type="Pfam" id="PF04824">
    <property type="entry name" value="Rad21_Rec8"/>
    <property type="match status" value="1"/>
</dbReference>
<dbReference type="GO" id="GO:0051177">
    <property type="term" value="P:meiotic sister chromatid cohesion"/>
    <property type="evidence" value="ECO:0007669"/>
    <property type="project" value="TreeGrafter"/>
</dbReference>
<reference evidence="8" key="1">
    <citation type="thesis" date="2020" institute="ProQuest LLC" country="789 East Eisenhower Parkway, Ann Arbor, MI, USA">
        <title>Comparative Genomics and Chromosome Evolution.</title>
        <authorList>
            <person name="Mudd A.B."/>
        </authorList>
    </citation>
    <scope>NUCLEOTIDE SEQUENCE</scope>
    <source>
        <strain evidence="8">Female2</strain>
        <tissue evidence="8">Blood</tissue>
    </source>
</reference>
<dbReference type="AlphaFoldDB" id="A0A8T2KD57"/>
<dbReference type="InterPro" id="IPR006909">
    <property type="entry name" value="Rad21/Rec8_C_eu"/>
</dbReference>
<dbReference type="GO" id="GO:0006302">
    <property type="term" value="P:double-strand break repair"/>
    <property type="evidence" value="ECO:0007669"/>
    <property type="project" value="TreeGrafter"/>
</dbReference>
<dbReference type="InterPro" id="IPR006910">
    <property type="entry name" value="Rad21_Rec8_N"/>
</dbReference>
<feature type="domain" description="Rad21/Rec8-like protein C-terminal eukaryotic" evidence="6">
    <location>
        <begin position="576"/>
        <end position="622"/>
    </location>
</feature>
<dbReference type="InterPro" id="IPR039781">
    <property type="entry name" value="Rad21/Rec8-like"/>
</dbReference>
<dbReference type="InterPro" id="IPR036390">
    <property type="entry name" value="WH_DNA-bd_sf"/>
</dbReference>
<evidence type="ECO:0000313" key="9">
    <source>
        <dbReference type="Proteomes" id="UP000812440"/>
    </source>
</evidence>
<evidence type="ECO:0000256" key="3">
    <source>
        <dbReference type="ARBA" id="ARBA00022829"/>
    </source>
</evidence>